<comment type="caution">
    <text evidence="3">The sequence shown here is derived from an EMBL/GenBank/DDBJ whole genome shotgun (WGS) entry which is preliminary data.</text>
</comment>
<keyword evidence="4" id="KW-1185">Reference proteome</keyword>
<dbReference type="RefSeq" id="WP_004940663.1">
    <property type="nucleotide sequence ID" value="NZ_JBFADJ010000052.1"/>
</dbReference>
<dbReference type="Gene3D" id="2.60.60.30">
    <property type="entry name" value="sav2460 like domains"/>
    <property type="match status" value="1"/>
</dbReference>
<dbReference type="CDD" id="cd06974">
    <property type="entry name" value="TerD_like"/>
    <property type="match status" value="1"/>
</dbReference>
<gene>
    <name evidence="3" type="ORF">FRZ00_32070</name>
</gene>
<evidence type="ECO:0000313" key="4">
    <source>
        <dbReference type="Proteomes" id="UP000327000"/>
    </source>
</evidence>
<dbReference type="PANTHER" id="PTHR32097:SF4">
    <property type="entry name" value="GENERAL STRESS PROTEIN 16U"/>
    <property type="match status" value="1"/>
</dbReference>
<dbReference type="Pfam" id="PF02342">
    <property type="entry name" value="TerD"/>
    <property type="match status" value="1"/>
</dbReference>
<dbReference type="OrthoDB" id="3851702at2"/>
<organism evidence="3 4">
    <name type="scientific">Streptomyces mobaraensis</name>
    <name type="common">Streptoverticillium mobaraense</name>
    <dbReference type="NCBI Taxonomy" id="35621"/>
    <lineage>
        <taxon>Bacteria</taxon>
        <taxon>Bacillati</taxon>
        <taxon>Actinomycetota</taxon>
        <taxon>Actinomycetes</taxon>
        <taxon>Kitasatosporales</taxon>
        <taxon>Streptomycetaceae</taxon>
        <taxon>Streptomyces</taxon>
    </lineage>
</organism>
<evidence type="ECO:0000259" key="2">
    <source>
        <dbReference type="Pfam" id="PF02342"/>
    </source>
</evidence>
<dbReference type="Proteomes" id="UP000327000">
    <property type="component" value="Unassembled WGS sequence"/>
</dbReference>
<evidence type="ECO:0000256" key="1">
    <source>
        <dbReference type="ARBA" id="ARBA00008775"/>
    </source>
</evidence>
<proteinExistence type="inferred from homology"/>
<name>A0A5N5VYA5_STRMB</name>
<dbReference type="InterPro" id="IPR003325">
    <property type="entry name" value="TerD"/>
</dbReference>
<feature type="domain" description="TerD" evidence="2">
    <location>
        <begin position="6"/>
        <end position="163"/>
    </location>
</feature>
<sequence>MSVFGKGIEKAEVRLKWDPAPYGADPHDLDLVIAVLRADDPHGAPAQLVHFGRRSPDGTVVLNRDSRDGKGLGWDEVMTVELFRMSEANGRVVVGVAAQQTDGRLTFADVAAPRVQIVAGYEVLAEEDFASVGGATAATVGEFVRDAGGLWSFRPLLRGFDADPETFAETMGTA</sequence>
<protein>
    <submittedName>
        <fullName evidence="3">TerD family protein</fullName>
    </submittedName>
</protein>
<dbReference type="EMBL" id="VOKX01000127">
    <property type="protein sequence ID" value="KAB7833770.1"/>
    <property type="molecule type" value="Genomic_DNA"/>
</dbReference>
<comment type="similarity">
    <text evidence="1">Belongs to the CAPAB/TerDEXZ family.</text>
</comment>
<dbReference type="InterPro" id="IPR051324">
    <property type="entry name" value="Stress/Tellurium_Resist"/>
</dbReference>
<reference evidence="3 4" key="1">
    <citation type="journal article" date="2019" name="Microb. Cell Fact.">
        <title>Exploring novel herbicidin analogues by transcriptional regulator overexpression and MS/MS molecular networking.</title>
        <authorList>
            <person name="Shi Y."/>
            <person name="Gu R."/>
            <person name="Li Y."/>
            <person name="Wang X."/>
            <person name="Ren W."/>
            <person name="Li X."/>
            <person name="Wang L."/>
            <person name="Xie Y."/>
            <person name="Hong B."/>
        </authorList>
    </citation>
    <scope>NUCLEOTIDE SEQUENCE [LARGE SCALE GENOMIC DNA]</scope>
    <source>
        <strain evidence="3 4">US-43</strain>
    </source>
</reference>
<dbReference type="AlphaFoldDB" id="A0A5N5VYA5"/>
<dbReference type="PANTHER" id="PTHR32097">
    <property type="entry name" value="CAMP-BINDING PROTEIN 1-RELATED"/>
    <property type="match status" value="1"/>
</dbReference>
<evidence type="ECO:0000313" key="3">
    <source>
        <dbReference type="EMBL" id="KAB7833770.1"/>
    </source>
</evidence>
<accession>A0A5N5VYA5</accession>